<reference evidence="3" key="1">
    <citation type="submission" date="2019-08" db="EMBL/GenBank/DDBJ databases">
        <title>The improved chromosome-level genome for the pearl oyster Pinctada fucata martensii using PacBio sequencing and Hi-C.</title>
        <authorList>
            <person name="Zheng Z."/>
        </authorList>
    </citation>
    <scope>NUCLEOTIDE SEQUENCE</scope>
    <source>
        <strain evidence="3">ZZ-2019</strain>
        <tissue evidence="3">Adductor muscle</tissue>
    </source>
</reference>
<comment type="caution">
    <text evidence="3">The sequence shown here is derived from an EMBL/GenBank/DDBJ whole genome shotgun (WGS) entry which is preliminary data.</text>
</comment>
<dbReference type="EMBL" id="VSWD01000009">
    <property type="protein sequence ID" value="KAK3093731.1"/>
    <property type="molecule type" value="Genomic_DNA"/>
</dbReference>
<evidence type="ECO:0000313" key="4">
    <source>
        <dbReference type="Proteomes" id="UP001186944"/>
    </source>
</evidence>
<accession>A0AA89C3V4</accession>
<dbReference type="GO" id="GO:0005737">
    <property type="term" value="C:cytoplasm"/>
    <property type="evidence" value="ECO:0007669"/>
    <property type="project" value="TreeGrafter"/>
</dbReference>
<dbReference type="SUPFAM" id="SSF55729">
    <property type="entry name" value="Acyl-CoA N-acyltransferases (Nat)"/>
    <property type="match status" value="1"/>
</dbReference>
<feature type="domain" description="N-acetyltransferase" evidence="2">
    <location>
        <begin position="4"/>
        <end position="153"/>
    </location>
</feature>
<dbReference type="PROSITE" id="PS51186">
    <property type="entry name" value="GNAT"/>
    <property type="match status" value="1"/>
</dbReference>
<dbReference type="AlphaFoldDB" id="A0AA89C3V4"/>
<protein>
    <recommendedName>
        <fullName evidence="2">N-acetyltransferase domain-containing protein</fullName>
    </recommendedName>
</protein>
<dbReference type="Proteomes" id="UP001186944">
    <property type="component" value="Unassembled WGS sequence"/>
</dbReference>
<feature type="region of interest" description="Disordered" evidence="1">
    <location>
        <begin position="187"/>
        <end position="216"/>
    </location>
</feature>
<dbReference type="PANTHER" id="PTHR13538">
    <property type="entry name" value="N-ACETYLTRANSFERASE 6"/>
    <property type="match status" value="1"/>
</dbReference>
<dbReference type="InterPro" id="IPR000182">
    <property type="entry name" value="GNAT_dom"/>
</dbReference>
<evidence type="ECO:0000256" key="1">
    <source>
        <dbReference type="SAM" id="MobiDB-lite"/>
    </source>
</evidence>
<sequence>MQCVVLHNHKSYLEDVASILNEEWKRSLSARLHSLEKSNDKFPVNLVMLVKEDGQDKVIGHSRLSIVQGKDKSCLIESVVVKRELRGKGYGRKVMDASEKYALQRGFVTMYLSTHDKQDFYRHIGYISCQPVISFGINADNLSQEFIQKFTLTNNTVSKPDSTPTTDCNKDNIADNVGGKCHLKSTVVDNSTVSPPPGPPPPPPPPTAPSSGKVEISRWDTGAISWMKKDLT</sequence>
<name>A0AA89C3V4_PINIB</name>
<gene>
    <name evidence="3" type="ORF">FSP39_019373</name>
</gene>
<dbReference type="Pfam" id="PF00583">
    <property type="entry name" value="Acetyltransf_1"/>
    <property type="match status" value="1"/>
</dbReference>
<dbReference type="PANTHER" id="PTHR13538:SF4">
    <property type="entry name" value="N-ALPHA-ACETYLTRANSFERASE 80"/>
    <property type="match status" value="1"/>
</dbReference>
<dbReference type="InterPro" id="IPR016181">
    <property type="entry name" value="Acyl_CoA_acyltransferase"/>
</dbReference>
<dbReference type="InterPro" id="IPR039840">
    <property type="entry name" value="NAA80"/>
</dbReference>
<evidence type="ECO:0000259" key="2">
    <source>
        <dbReference type="PROSITE" id="PS51186"/>
    </source>
</evidence>
<organism evidence="3 4">
    <name type="scientific">Pinctada imbricata</name>
    <name type="common">Atlantic pearl-oyster</name>
    <name type="synonym">Pinctada martensii</name>
    <dbReference type="NCBI Taxonomy" id="66713"/>
    <lineage>
        <taxon>Eukaryota</taxon>
        <taxon>Metazoa</taxon>
        <taxon>Spiralia</taxon>
        <taxon>Lophotrochozoa</taxon>
        <taxon>Mollusca</taxon>
        <taxon>Bivalvia</taxon>
        <taxon>Autobranchia</taxon>
        <taxon>Pteriomorphia</taxon>
        <taxon>Pterioida</taxon>
        <taxon>Pterioidea</taxon>
        <taxon>Pteriidae</taxon>
        <taxon>Pinctada</taxon>
    </lineage>
</organism>
<evidence type="ECO:0000313" key="3">
    <source>
        <dbReference type="EMBL" id="KAK3093731.1"/>
    </source>
</evidence>
<feature type="compositionally biased region" description="Pro residues" evidence="1">
    <location>
        <begin position="194"/>
        <end position="208"/>
    </location>
</feature>
<dbReference type="Gene3D" id="3.40.630.30">
    <property type="match status" value="1"/>
</dbReference>
<dbReference type="GO" id="GO:0008080">
    <property type="term" value="F:N-acetyltransferase activity"/>
    <property type="evidence" value="ECO:0007669"/>
    <property type="project" value="InterPro"/>
</dbReference>
<proteinExistence type="predicted"/>
<dbReference type="CDD" id="cd04301">
    <property type="entry name" value="NAT_SF"/>
    <property type="match status" value="1"/>
</dbReference>
<dbReference type="GO" id="GO:1905502">
    <property type="term" value="F:acetyl-CoA binding"/>
    <property type="evidence" value="ECO:0007669"/>
    <property type="project" value="TreeGrafter"/>
</dbReference>
<keyword evidence="4" id="KW-1185">Reference proteome</keyword>